<name>A0A2K1JHN8_PHYPA</name>
<gene>
    <name evidence="2" type="ORF">PHYPA_018476</name>
</gene>
<accession>A0A2K1JHN8</accession>
<protein>
    <submittedName>
        <fullName evidence="2 3">Uncharacterized protein</fullName>
    </submittedName>
</protein>
<keyword evidence="4" id="KW-1185">Reference proteome</keyword>
<dbReference type="EMBL" id="ABEU02000014">
    <property type="protein sequence ID" value="PNR41073.1"/>
    <property type="molecule type" value="Genomic_DNA"/>
</dbReference>
<sequence length="168" mass="18859">MYHHREGGGREGLDSPKRRKGRRTRARTGGNAESINQSEQGGCRRAGLAWPRIFIIIMQFSRIWSPSPIRSASIPEIPGNESGIRTRAGIEAPLPPLPPSHNGVVTVLKNSKQSTKPSSKEGRVQQQQQHCRILELDCNARVPASIFSNLHLIFLEFKLFILKKNIYK</sequence>
<dbReference type="AlphaFoldDB" id="A0A2K1JHN8"/>
<feature type="region of interest" description="Disordered" evidence="1">
    <location>
        <begin position="1"/>
        <end position="40"/>
    </location>
</feature>
<evidence type="ECO:0000313" key="2">
    <source>
        <dbReference type="EMBL" id="PNR41073.1"/>
    </source>
</evidence>
<organism evidence="2">
    <name type="scientific">Physcomitrium patens</name>
    <name type="common">Spreading-leaved earth moss</name>
    <name type="synonym">Physcomitrella patens</name>
    <dbReference type="NCBI Taxonomy" id="3218"/>
    <lineage>
        <taxon>Eukaryota</taxon>
        <taxon>Viridiplantae</taxon>
        <taxon>Streptophyta</taxon>
        <taxon>Embryophyta</taxon>
        <taxon>Bryophyta</taxon>
        <taxon>Bryophytina</taxon>
        <taxon>Bryopsida</taxon>
        <taxon>Funariidae</taxon>
        <taxon>Funariales</taxon>
        <taxon>Funariaceae</taxon>
        <taxon>Physcomitrium</taxon>
    </lineage>
</organism>
<dbReference type="Gramene" id="Pp3c14_13630V3.1">
    <property type="protein sequence ID" value="PAC:32961486.CDS.1"/>
    <property type="gene ID" value="Pp3c14_13630"/>
</dbReference>
<dbReference type="PROSITE" id="PS50007">
    <property type="entry name" value="PIPLC_X_DOMAIN"/>
    <property type="match status" value="1"/>
</dbReference>
<dbReference type="EnsemblPlants" id="Pp3c14_13630V3.1">
    <property type="protein sequence ID" value="PAC:32961486.CDS.1"/>
    <property type="gene ID" value="Pp3c14_13630"/>
</dbReference>
<reference evidence="2 4" key="1">
    <citation type="journal article" date="2008" name="Science">
        <title>The Physcomitrella genome reveals evolutionary insights into the conquest of land by plants.</title>
        <authorList>
            <person name="Rensing S."/>
            <person name="Lang D."/>
            <person name="Zimmer A."/>
            <person name="Terry A."/>
            <person name="Salamov A."/>
            <person name="Shapiro H."/>
            <person name="Nishiyama T."/>
            <person name="Perroud P.-F."/>
            <person name="Lindquist E."/>
            <person name="Kamisugi Y."/>
            <person name="Tanahashi T."/>
            <person name="Sakakibara K."/>
            <person name="Fujita T."/>
            <person name="Oishi K."/>
            <person name="Shin-I T."/>
            <person name="Kuroki Y."/>
            <person name="Toyoda A."/>
            <person name="Suzuki Y."/>
            <person name="Hashimoto A."/>
            <person name="Yamaguchi K."/>
            <person name="Sugano A."/>
            <person name="Kohara Y."/>
            <person name="Fujiyama A."/>
            <person name="Anterola A."/>
            <person name="Aoki S."/>
            <person name="Ashton N."/>
            <person name="Barbazuk W.B."/>
            <person name="Barker E."/>
            <person name="Bennetzen J."/>
            <person name="Bezanilla M."/>
            <person name="Blankenship R."/>
            <person name="Cho S.H."/>
            <person name="Dutcher S."/>
            <person name="Estelle M."/>
            <person name="Fawcett J.A."/>
            <person name="Gundlach H."/>
            <person name="Hanada K."/>
            <person name="Heyl A."/>
            <person name="Hicks K.A."/>
            <person name="Hugh J."/>
            <person name="Lohr M."/>
            <person name="Mayer K."/>
            <person name="Melkozernov A."/>
            <person name="Murata T."/>
            <person name="Nelson D."/>
            <person name="Pils B."/>
            <person name="Prigge M."/>
            <person name="Reiss B."/>
            <person name="Renner T."/>
            <person name="Rombauts S."/>
            <person name="Rushton P."/>
            <person name="Sanderfoot A."/>
            <person name="Schween G."/>
            <person name="Shiu S.-H."/>
            <person name="Stueber K."/>
            <person name="Theodoulou F.L."/>
            <person name="Tu H."/>
            <person name="Van de Peer Y."/>
            <person name="Verrier P.J."/>
            <person name="Waters E."/>
            <person name="Wood A."/>
            <person name="Yang L."/>
            <person name="Cove D."/>
            <person name="Cuming A."/>
            <person name="Hasebe M."/>
            <person name="Lucas S."/>
            <person name="Mishler D.B."/>
            <person name="Reski R."/>
            <person name="Grigoriev I."/>
            <person name="Quatrano R.S."/>
            <person name="Boore J.L."/>
        </authorList>
    </citation>
    <scope>NUCLEOTIDE SEQUENCE [LARGE SCALE GENOMIC DNA]</scope>
    <source>
        <strain evidence="3 4">cv. Gransden 2004</strain>
    </source>
</reference>
<feature type="compositionally biased region" description="Polar residues" evidence="1">
    <location>
        <begin position="31"/>
        <end position="40"/>
    </location>
</feature>
<evidence type="ECO:0000256" key="1">
    <source>
        <dbReference type="SAM" id="MobiDB-lite"/>
    </source>
</evidence>
<proteinExistence type="predicted"/>
<evidence type="ECO:0000313" key="3">
    <source>
        <dbReference type="EnsemblPlants" id="PAC:32961486.CDS.1"/>
    </source>
</evidence>
<dbReference type="Proteomes" id="UP000006727">
    <property type="component" value="Chromosome 14"/>
</dbReference>
<feature type="compositionally biased region" description="Basic residues" evidence="1">
    <location>
        <begin position="17"/>
        <end position="26"/>
    </location>
</feature>
<reference evidence="3" key="3">
    <citation type="submission" date="2020-12" db="UniProtKB">
        <authorList>
            <consortium name="EnsemblPlants"/>
        </authorList>
    </citation>
    <scope>IDENTIFICATION</scope>
</reference>
<reference evidence="2 4" key="2">
    <citation type="journal article" date="2018" name="Plant J.">
        <title>The Physcomitrella patens chromosome-scale assembly reveals moss genome structure and evolution.</title>
        <authorList>
            <person name="Lang D."/>
            <person name="Ullrich K.K."/>
            <person name="Murat F."/>
            <person name="Fuchs J."/>
            <person name="Jenkins J."/>
            <person name="Haas F.B."/>
            <person name="Piednoel M."/>
            <person name="Gundlach H."/>
            <person name="Van Bel M."/>
            <person name="Meyberg R."/>
            <person name="Vives C."/>
            <person name="Morata J."/>
            <person name="Symeonidi A."/>
            <person name="Hiss M."/>
            <person name="Muchero W."/>
            <person name="Kamisugi Y."/>
            <person name="Saleh O."/>
            <person name="Blanc G."/>
            <person name="Decker E.L."/>
            <person name="van Gessel N."/>
            <person name="Grimwood J."/>
            <person name="Hayes R.D."/>
            <person name="Graham S.W."/>
            <person name="Gunter L.E."/>
            <person name="McDaniel S.F."/>
            <person name="Hoernstein S.N.W."/>
            <person name="Larsson A."/>
            <person name="Li F.W."/>
            <person name="Perroud P.F."/>
            <person name="Phillips J."/>
            <person name="Ranjan P."/>
            <person name="Rokshar D.S."/>
            <person name="Rothfels C.J."/>
            <person name="Schneider L."/>
            <person name="Shu S."/>
            <person name="Stevenson D.W."/>
            <person name="Thummler F."/>
            <person name="Tillich M."/>
            <person name="Villarreal Aguilar J.C."/>
            <person name="Widiez T."/>
            <person name="Wong G.K."/>
            <person name="Wymore A."/>
            <person name="Zhang Y."/>
            <person name="Zimmer A.D."/>
            <person name="Quatrano R.S."/>
            <person name="Mayer K.F.X."/>
            <person name="Goodstein D."/>
            <person name="Casacuberta J.M."/>
            <person name="Vandepoele K."/>
            <person name="Reski R."/>
            <person name="Cuming A.C."/>
            <person name="Tuskan G.A."/>
            <person name="Maumus F."/>
            <person name="Salse J."/>
            <person name="Schmutz J."/>
            <person name="Rensing S.A."/>
        </authorList>
    </citation>
    <scope>NUCLEOTIDE SEQUENCE [LARGE SCALE GENOMIC DNA]</scope>
    <source>
        <strain evidence="3 4">cv. Gransden 2004</strain>
    </source>
</reference>
<dbReference type="InParanoid" id="A0A2K1JHN8"/>
<evidence type="ECO:0000313" key="4">
    <source>
        <dbReference type="Proteomes" id="UP000006727"/>
    </source>
</evidence>
<feature type="compositionally biased region" description="Basic and acidic residues" evidence="1">
    <location>
        <begin position="1"/>
        <end position="16"/>
    </location>
</feature>